<feature type="transmembrane region" description="Helical" evidence="1">
    <location>
        <begin position="125"/>
        <end position="143"/>
    </location>
</feature>
<dbReference type="AlphaFoldDB" id="A0A0R1GG99"/>
<feature type="transmembrane region" description="Helical" evidence="1">
    <location>
        <begin position="36"/>
        <end position="57"/>
    </location>
</feature>
<dbReference type="STRING" id="1423726.FC07_GL001467"/>
<dbReference type="Pfam" id="PF03729">
    <property type="entry name" value="DUF308"/>
    <property type="match status" value="3"/>
</dbReference>
<organism evidence="2 3">
    <name type="scientific">Loigolactobacillus bifermentans DSM 20003</name>
    <dbReference type="NCBI Taxonomy" id="1423726"/>
    <lineage>
        <taxon>Bacteria</taxon>
        <taxon>Bacillati</taxon>
        <taxon>Bacillota</taxon>
        <taxon>Bacilli</taxon>
        <taxon>Lactobacillales</taxon>
        <taxon>Lactobacillaceae</taxon>
        <taxon>Loigolactobacillus</taxon>
    </lineage>
</organism>
<dbReference type="EMBL" id="AZDA01000121">
    <property type="protein sequence ID" value="KRK33212.1"/>
    <property type="molecule type" value="Genomic_DNA"/>
</dbReference>
<keyword evidence="1" id="KW-1133">Transmembrane helix</keyword>
<comment type="caution">
    <text evidence="2">The sequence shown here is derived from an EMBL/GenBank/DDBJ whole genome shotgun (WGS) entry which is preliminary data.</text>
</comment>
<evidence type="ECO:0000313" key="3">
    <source>
        <dbReference type="Proteomes" id="UP000051461"/>
    </source>
</evidence>
<dbReference type="RefSeq" id="WP_057905557.1">
    <property type="nucleotide sequence ID" value="NZ_AZDA01000121.1"/>
</dbReference>
<dbReference type="PATRIC" id="fig|1423726.3.peg.1518"/>
<name>A0A0R1GG99_9LACO</name>
<protein>
    <recommendedName>
        <fullName evidence="4">Acid-resistance membrane protein</fullName>
    </recommendedName>
</protein>
<proteinExistence type="predicted"/>
<accession>A0A0R1GG99</accession>
<reference evidence="2 3" key="1">
    <citation type="journal article" date="2015" name="Genome Announc.">
        <title>Expanding the biotechnology potential of lactobacilli through comparative genomics of 213 strains and associated genera.</title>
        <authorList>
            <person name="Sun Z."/>
            <person name="Harris H.M."/>
            <person name="McCann A."/>
            <person name="Guo C."/>
            <person name="Argimon S."/>
            <person name="Zhang W."/>
            <person name="Yang X."/>
            <person name="Jeffery I.B."/>
            <person name="Cooney J.C."/>
            <person name="Kagawa T.F."/>
            <person name="Liu W."/>
            <person name="Song Y."/>
            <person name="Salvetti E."/>
            <person name="Wrobel A."/>
            <person name="Rasinkangas P."/>
            <person name="Parkhill J."/>
            <person name="Rea M.C."/>
            <person name="O'Sullivan O."/>
            <person name="Ritari J."/>
            <person name="Douillard F.P."/>
            <person name="Paul Ross R."/>
            <person name="Yang R."/>
            <person name="Briner A.E."/>
            <person name="Felis G.E."/>
            <person name="de Vos W.M."/>
            <person name="Barrangou R."/>
            <person name="Klaenhammer T.R."/>
            <person name="Caufield P.W."/>
            <person name="Cui Y."/>
            <person name="Zhang H."/>
            <person name="O'Toole P.W."/>
        </authorList>
    </citation>
    <scope>NUCLEOTIDE SEQUENCE [LARGE SCALE GENOMIC DNA]</scope>
    <source>
        <strain evidence="2 3">DSM 20003</strain>
    </source>
</reference>
<feature type="transmembrane region" description="Helical" evidence="1">
    <location>
        <begin position="12"/>
        <end position="30"/>
    </location>
</feature>
<evidence type="ECO:0000256" key="1">
    <source>
        <dbReference type="SAM" id="Phobius"/>
    </source>
</evidence>
<evidence type="ECO:0008006" key="4">
    <source>
        <dbReference type="Google" id="ProtNLM"/>
    </source>
</evidence>
<feature type="transmembrane region" description="Helical" evidence="1">
    <location>
        <begin position="93"/>
        <end position="113"/>
    </location>
</feature>
<keyword evidence="1" id="KW-0472">Membrane</keyword>
<evidence type="ECO:0000313" key="2">
    <source>
        <dbReference type="EMBL" id="KRK33212.1"/>
    </source>
</evidence>
<dbReference type="Proteomes" id="UP000051461">
    <property type="component" value="Unassembled WGS sequence"/>
</dbReference>
<dbReference type="InterPro" id="IPR005325">
    <property type="entry name" value="DUF308_memb"/>
</dbReference>
<keyword evidence="1" id="KW-0812">Transmembrane</keyword>
<sequence length="175" mass="19820">MSTFFKNLQSRSLTQILLTFVIGLALLLWPHTILQFITYVIAAYLLFLSLRNLTLAWQRRRNTVGRDPQMTLGWILLVLALLVLVFTPALLSMIPIVLGLLILVTGVGAFMNARRPREFVNKSHAPQYVYSILIMVLGLFLLLNPFHSVLIGLRLCGVAMIVIAGRDVWEGYLQR</sequence>
<keyword evidence="3" id="KW-1185">Reference proteome</keyword>
<gene>
    <name evidence="2" type="ORF">FC07_GL001467</name>
</gene>